<dbReference type="InterPro" id="IPR023997">
    <property type="entry name" value="TonB-dep_OMP_SusC/RagA_CS"/>
</dbReference>
<keyword evidence="2 7" id="KW-0813">Transport</keyword>
<comment type="similarity">
    <text evidence="7">Belongs to the TonB-dependent receptor family.</text>
</comment>
<name>A0A2T6AIA5_9FLAO</name>
<dbReference type="OrthoDB" id="9768177at2"/>
<dbReference type="InterPro" id="IPR036942">
    <property type="entry name" value="Beta-barrel_TonB_sf"/>
</dbReference>
<dbReference type="Proteomes" id="UP000244174">
    <property type="component" value="Unassembled WGS sequence"/>
</dbReference>
<evidence type="ECO:0000313" key="11">
    <source>
        <dbReference type="Proteomes" id="UP000244174"/>
    </source>
</evidence>
<evidence type="ECO:0000256" key="3">
    <source>
        <dbReference type="ARBA" id="ARBA00022452"/>
    </source>
</evidence>
<dbReference type="NCBIfam" id="TIGR04057">
    <property type="entry name" value="SusC_RagA_signa"/>
    <property type="match status" value="1"/>
</dbReference>
<dbReference type="InterPro" id="IPR008969">
    <property type="entry name" value="CarboxyPept-like_regulatory"/>
</dbReference>
<dbReference type="RefSeq" id="WP_108171961.1">
    <property type="nucleotide sequence ID" value="NZ_QBKQ01000002.1"/>
</dbReference>
<keyword evidence="3 7" id="KW-1134">Transmembrane beta strand</keyword>
<dbReference type="InterPro" id="IPR037066">
    <property type="entry name" value="Plug_dom_sf"/>
</dbReference>
<dbReference type="EMBL" id="QBKQ01000002">
    <property type="protein sequence ID" value="PTX43543.1"/>
    <property type="molecule type" value="Genomic_DNA"/>
</dbReference>
<evidence type="ECO:0000259" key="9">
    <source>
        <dbReference type="Pfam" id="PF07715"/>
    </source>
</evidence>
<evidence type="ECO:0000256" key="7">
    <source>
        <dbReference type="PROSITE-ProRule" id="PRU01360"/>
    </source>
</evidence>
<protein>
    <submittedName>
        <fullName evidence="10">TonB-linked SusC/RagA family outer membrane protein</fullName>
    </submittedName>
</protein>
<keyword evidence="11" id="KW-1185">Reference proteome</keyword>
<dbReference type="InterPro" id="IPR023996">
    <property type="entry name" value="TonB-dep_OMP_SusC/RagA"/>
</dbReference>
<evidence type="ECO:0000256" key="8">
    <source>
        <dbReference type="SAM" id="Phobius"/>
    </source>
</evidence>
<gene>
    <name evidence="10" type="ORF">C8P64_2071</name>
</gene>
<evidence type="ECO:0000313" key="10">
    <source>
        <dbReference type="EMBL" id="PTX43543.1"/>
    </source>
</evidence>
<keyword evidence="4 7" id="KW-0812">Transmembrane</keyword>
<proteinExistence type="inferred from homology"/>
<dbReference type="Pfam" id="PF07715">
    <property type="entry name" value="Plug"/>
    <property type="match status" value="1"/>
</dbReference>
<dbReference type="PROSITE" id="PS52016">
    <property type="entry name" value="TONB_DEPENDENT_REC_3"/>
    <property type="match status" value="1"/>
</dbReference>
<feature type="transmembrane region" description="Helical" evidence="8">
    <location>
        <begin position="12"/>
        <end position="35"/>
    </location>
</feature>
<dbReference type="Gene3D" id="2.170.130.10">
    <property type="entry name" value="TonB-dependent receptor, plug domain"/>
    <property type="match status" value="1"/>
</dbReference>
<dbReference type="Pfam" id="PF13715">
    <property type="entry name" value="CarbopepD_reg_2"/>
    <property type="match status" value="1"/>
</dbReference>
<evidence type="ECO:0000256" key="6">
    <source>
        <dbReference type="ARBA" id="ARBA00023237"/>
    </source>
</evidence>
<dbReference type="SUPFAM" id="SSF56935">
    <property type="entry name" value="Porins"/>
    <property type="match status" value="1"/>
</dbReference>
<dbReference type="NCBIfam" id="TIGR04056">
    <property type="entry name" value="OMP_RagA_SusC"/>
    <property type="match status" value="1"/>
</dbReference>
<keyword evidence="8" id="KW-1133">Transmembrane helix</keyword>
<comment type="caution">
    <text evidence="10">The sequence shown here is derived from an EMBL/GenBank/DDBJ whole genome shotgun (WGS) entry which is preliminary data.</text>
</comment>
<dbReference type="Gene3D" id="2.40.170.20">
    <property type="entry name" value="TonB-dependent receptor, beta-barrel domain"/>
    <property type="match status" value="1"/>
</dbReference>
<dbReference type="AlphaFoldDB" id="A0A2T6AIA5"/>
<evidence type="ECO:0000256" key="4">
    <source>
        <dbReference type="ARBA" id="ARBA00022692"/>
    </source>
</evidence>
<dbReference type="GO" id="GO:0009279">
    <property type="term" value="C:cell outer membrane"/>
    <property type="evidence" value="ECO:0007669"/>
    <property type="project" value="UniProtKB-SubCell"/>
</dbReference>
<dbReference type="InterPro" id="IPR012910">
    <property type="entry name" value="Plug_dom"/>
</dbReference>
<dbReference type="Gene3D" id="2.60.40.1120">
    <property type="entry name" value="Carboxypeptidase-like, regulatory domain"/>
    <property type="match status" value="1"/>
</dbReference>
<evidence type="ECO:0000256" key="1">
    <source>
        <dbReference type="ARBA" id="ARBA00004571"/>
    </source>
</evidence>
<keyword evidence="6 7" id="KW-0998">Cell outer membrane</keyword>
<keyword evidence="5 7" id="KW-0472">Membrane</keyword>
<accession>A0A2T6AIA5</accession>
<organism evidence="10 11">
    <name type="scientific">Christiangramia gaetbulicola</name>
    <dbReference type="NCBI Taxonomy" id="703340"/>
    <lineage>
        <taxon>Bacteria</taxon>
        <taxon>Pseudomonadati</taxon>
        <taxon>Bacteroidota</taxon>
        <taxon>Flavobacteriia</taxon>
        <taxon>Flavobacteriales</taxon>
        <taxon>Flavobacteriaceae</taxon>
        <taxon>Christiangramia</taxon>
    </lineage>
</organism>
<evidence type="ECO:0000256" key="5">
    <source>
        <dbReference type="ARBA" id="ARBA00023136"/>
    </source>
</evidence>
<dbReference type="InterPro" id="IPR039426">
    <property type="entry name" value="TonB-dep_rcpt-like"/>
</dbReference>
<sequence length="1134" mass="127027">MKTKLNGKLLPLPKGILIFIMRVFILFFCISSFGFNSDKLFSQNAKIKIDKSANISVEDAFQLIKEQTDYTFIYPSNLFNEAPSLRLNAGIISAEDLLNRCLSLVDYTYEFTEEHVILLKEKEVFYDTGTQTISEQSTITGTVTDSKGMPLLSVNISVKGTNRGTQTDFDGKYSIEVSQGEELSFQYIGFKTKTIEVGNQQIIDVTLEDDLESLNEVVVVGYGTQKRSDVTGAISSVKSEELNKVITTNPLDALQGRVSGVTVTNSTGSPGSAPEISIRGIGTFGNNEPLYIVDGVQADPYFINTNNIESIEILKDAASGAIYGTRAANGVVIITTKKGEEGKPRIEIESSLSINTPREEMELLNAQEYIAVHRQMYENAGAELPQYVVNPSTYDTDWINETHRTGYLSNHNIRISGGSKNINYSVGGNYAEETGLLIGSGFTKKGVNSQINLEKGKLNVSTNLNYSETYREEHKFSIRETYFISPLIPVLDEDRESGFGYRSGDLPDHRNPVGEDHFLESYTKQKYFLGNVNFDFEAFENFHIGAGFSLADRQNYTYNFHQPFRVRDVQDIAEREFSFLSEYHSEFRRLNEEYTLRYNFDLSKHRVGLLAGYQRIREPFKSTYAQAEGYKIDDDGNKVPATILDPDFNTLDAFSDGTYSASGTNAEYALVSQFGRINYAFDEKYLVQASLRRDGSSKFGKNNQYGVFPSFALGWKITEENFMENQEVLNFLKLRYSWGQAGNDSALGYYDYVALISQGKSQNDGGYVYGNPQNSYLGSIARDLQNDDLQWETNTSANFGLDFGLFDNKLQGSINYYNSKTEDLLITREVSPSAGINNPIVNVGAFENKGFEFEANYRNRDNDFKYSVGGTFTTINSEVTKLSNEDQVLYGIGLLFGSDHFVNQTKIGYEPGAFFLPVADGIFQNEQEVQSHSVNGNLIQPNAEPGDIRFKDQNGDGVINEDDEVYAGTAIPKYEYSLNLTGEYKNFDLTIFFQGVGGNKIYNGNDFRLLSLDTGRNYRTAALDAWTPANTNTEVPRAVLNDPNRNNRASTRFLEDGDYLRLRTLQLGYTFSPDVIKKTFVDRARIFITGQNLFTVTNYSGLDPEVGGSVLSRGIDVNLYPKYKSLITGVQLSF</sequence>
<reference evidence="10 11" key="1">
    <citation type="submission" date="2018-04" db="EMBL/GenBank/DDBJ databases">
        <title>Genomic Encyclopedia of Archaeal and Bacterial Type Strains, Phase II (KMG-II): from individual species to whole genera.</title>
        <authorList>
            <person name="Goeker M."/>
        </authorList>
    </citation>
    <scope>NUCLEOTIDE SEQUENCE [LARGE SCALE GENOMIC DNA]</scope>
    <source>
        <strain evidence="10 11">DSM 23082</strain>
    </source>
</reference>
<feature type="domain" description="TonB-dependent receptor plug" evidence="9">
    <location>
        <begin position="227"/>
        <end position="331"/>
    </location>
</feature>
<comment type="subcellular location">
    <subcellularLocation>
        <location evidence="1 7">Cell outer membrane</location>
        <topology evidence="1 7">Multi-pass membrane protein</topology>
    </subcellularLocation>
</comment>
<dbReference type="SUPFAM" id="SSF49464">
    <property type="entry name" value="Carboxypeptidase regulatory domain-like"/>
    <property type="match status" value="1"/>
</dbReference>
<evidence type="ECO:0000256" key="2">
    <source>
        <dbReference type="ARBA" id="ARBA00022448"/>
    </source>
</evidence>